<gene>
    <name evidence="2" type="ORF">FRX31_022060</name>
</gene>
<evidence type="ECO:0000313" key="3">
    <source>
        <dbReference type="Proteomes" id="UP000554482"/>
    </source>
</evidence>
<dbReference type="Proteomes" id="UP000554482">
    <property type="component" value="Unassembled WGS sequence"/>
</dbReference>
<accession>A0A7J6VUG2</accession>
<keyword evidence="3" id="KW-1185">Reference proteome</keyword>
<sequence length="351" mass="40811">MGTCIGCLHMKKPKTIAQPTEPRLPLIKSFKLPTELNKNLQVLCNSYSALYLLDNEASDHKDLLSDHTPEITSRPIQFWGSCNGLLLVTTRRKEDLEDMYLWNPCTHEFMKIPYTKTSPKHNADHQIAFGLGYNEVSKDYEILRVLSYSADKVYYSEVEVFSLRTNSWRRIEDIPYIVRSINYMVKQGELVNGALHWAVYHSRAVLVIAYDVKDEKFTEVVLPAVYDKTDLSISIHVAALHEYLCVSFHYENHAEAWIMMEYGMKDSWKKLYDITEASTTCRIDSEHLKPLCFMKEKSEILLCDHTSLYVYDTEDRSLRGLIVENHPERVYQATTYTESTVRLHQENTTEI</sequence>
<dbReference type="NCBIfam" id="TIGR01640">
    <property type="entry name" value="F_box_assoc_1"/>
    <property type="match status" value="1"/>
</dbReference>
<dbReference type="InterPro" id="IPR017451">
    <property type="entry name" value="F-box-assoc_interact_dom"/>
</dbReference>
<evidence type="ECO:0000259" key="1">
    <source>
        <dbReference type="Pfam" id="PF07734"/>
    </source>
</evidence>
<dbReference type="PANTHER" id="PTHR31672:SF13">
    <property type="entry name" value="F-BOX PROTEIN CPR30-LIKE"/>
    <property type="match status" value="1"/>
</dbReference>
<dbReference type="OrthoDB" id="591557at2759"/>
<proteinExistence type="predicted"/>
<dbReference type="Pfam" id="PF07734">
    <property type="entry name" value="FBA_1"/>
    <property type="match status" value="1"/>
</dbReference>
<dbReference type="AlphaFoldDB" id="A0A7J6VUG2"/>
<protein>
    <submittedName>
        <fullName evidence="2">F-box protein cpr1</fullName>
    </submittedName>
</protein>
<organism evidence="2 3">
    <name type="scientific">Thalictrum thalictroides</name>
    <name type="common">Rue-anemone</name>
    <name type="synonym">Anemone thalictroides</name>
    <dbReference type="NCBI Taxonomy" id="46969"/>
    <lineage>
        <taxon>Eukaryota</taxon>
        <taxon>Viridiplantae</taxon>
        <taxon>Streptophyta</taxon>
        <taxon>Embryophyta</taxon>
        <taxon>Tracheophyta</taxon>
        <taxon>Spermatophyta</taxon>
        <taxon>Magnoliopsida</taxon>
        <taxon>Ranunculales</taxon>
        <taxon>Ranunculaceae</taxon>
        <taxon>Thalictroideae</taxon>
        <taxon>Thalictrum</taxon>
    </lineage>
</organism>
<comment type="caution">
    <text evidence="2">The sequence shown here is derived from an EMBL/GenBank/DDBJ whole genome shotgun (WGS) entry which is preliminary data.</text>
</comment>
<dbReference type="EMBL" id="JABWDY010026901">
    <property type="protein sequence ID" value="KAF5188347.1"/>
    <property type="molecule type" value="Genomic_DNA"/>
</dbReference>
<reference evidence="2 3" key="1">
    <citation type="submission" date="2020-06" db="EMBL/GenBank/DDBJ databases">
        <title>Transcriptomic and genomic resources for Thalictrum thalictroides and T. hernandezii: Facilitating candidate gene discovery in an emerging model plant lineage.</title>
        <authorList>
            <person name="Arias T."/>
            <person name="Riano-Pachon D.M."/>
            <person name="Di Stilio V.S."/>
        </authorList>
    </citation>
    <scope>NUCLEOTIDE SEQUENCE [LARGE SCALE GENOMIC DNA]</scope>
    <source>
        <strain evidence="3">cv. WT478/WT964</strain>
        <tissue evidence="2">Leaves</tissue>
    </source>
</reference>
<dbReference type="InterPro" id="IPR006527">
    <property type="entry name" value="F-box-assoc_dom_typ1"/>
</dbReference>
<feature type="domain" description="F-box associated beta-propeller type 1" evidence="1">
    <location>
        <begin position="76"/>
        <end position="342"/>
    </location>
</feature>
<dbReference type="SUPFAM" id="SSF50965">
    <property type="entry name" value="Galactose oxidase, central domain"/>
    <property type="match status" value="1"/>
</dbReference>
<dbReference type="InterPro" id="IPR050796">
    <property type="entry name" value="SCF_F-box_component"/>
</dbReference>
<evidence type="ECO:0000313" key="2">
    <source>
        <dbReference type="EMBL" id="KAF5188347.1"/>
    </source>
</evidence>
<dbReference type="InterPro" id="IPR011043">
    <property type="entry name" value="Gal_Oxase/kelch_b-propeller"/>
</dbReference>
<name>A0A7J6VUG2_THATH</name>
<dbReference type="PANTHER" id="PTHR31672">
    <property type="entry name" value="BNACNNG10540D PROTEIN"/>
    <property type="match status" value="1"/>
</dbReference>